<dbReference type="EC" id="3.2.1.52" evidence="3"/>
<evidence type="ECO:0000256" key="4">
    <source>
        <dbReference type="ARBA" id="ARBA00022801"/>
    </source>
</evidence>
<dbReference type="InterPro" id="IPR050226">
    <property type="entry name" value="NagZ_Beta-hexosaminidase"/>
</dbReference>
<evidence type="ECO:0000313" key="7">
    <source>
        <dbReference type="EMBL" id="BFD46279.1"/>
    </source>
</evidence>
<dbReference type="SUPFAM" id="SSF51445">
    <property type="entry name" value="(Trans)glycosidases"/>
    <property type="match status" value="1"/>
</dbReference>
<dbReference type="InterPro" id="IPR001764">
    <property type="entry name" value="Glyco_hydro_3_N"/>
</dbReference>
<evidence type="ECO:0000256" key="1">
    <source>
        <dbReference type="ARBA" id="ARBA00001231"/>
    </source>
</evidence>
<dbReference type="InterPro" id="IPR017853">
    <property type="entry name" value="GH"/>
</dbReference>
<evidence type="ECO:0000256" key="2">
    <source>
        <dbReference type="ARBA" id="ARBA00005336"/>
    </source>
</evidence>
<dbReference type="EMBL" id="AP029170">
    <property type="protein sequence ID" value="BFD46279.1"/>
    <property type="molecule type" value="Genomic_DNA"/>
</dbReference>
<evidence type="ECO:0000256" key="3">
    <source>
        <dbReference type="ARBA" id="ARBA00012663"/>
    </source>
</evidence>
<keyword evidence="4" id="KW-0378">Hydrolase</keyword>
<keyword evidence="5" id="KW-0326">Glycosidase</keyword>
<dbReference type="GO" id="GO:0009254">
    <property type="term" value="P:peptidoglycan turnover"/>
    <property type="evidence" value="ECO:0007669"/>
    <property type="project" value="TreeGrafter"/>
</dbReference>
<proteinExistence type="inferred from homology"/>
<reference evidence="7" key="1">
    <citation type="submission" date="2024-01" db="EMBL/GenBank/DDBJ databases">
        <title>Sequencing the genomes of a sandfly, Sergentomyia squamirostris, and its two endosymbionts.</title>
        <authorList>
            <person name="Itokawa K."/>
            <person name="Sanjoba C."/>
        </authorList>
    </citation>
    <scope>NUCLEOTIDE SEQUENCE</scope>
    <source>
        <strain evidence="7">RiSSQ</strain>
    </source>
</reference>
<evidence type="ECO:0000259" key="6">
    <source>
        <dbReference type="Pfam" id="PF00933"/>
    </source>
</evidence>
<dbReference type="Pfam" id="PF00933">
    <property type="entry name" value="Glyco_hydro_3"/>
    <property type="match status" value="1"/>
</dbReference>
<dbReference type="GO" id="GO:0004563">
    <property type="term" value="F:beta-N-acetylhexosaminidase activity"/>
    <property type="evidence" value="ECO:0007669"/>
    <property type="project" value="UniProtKB-EC"/>
</dbReference>
<dbReference type="AlphaFoldDB" id="A0AAT9G8Y1"/>
<dbReference type="Gene3D" id="3.20.20.300">
    <property type="entry name" value="Glycoside hydrolase, family 3, N-terminal domain"/>
    <property type="match status" value="1"/>
</dbReference>
<name>A0AAT9G8Y1_9RICK</name>
<protein>
    <recommendedName>
        <fullName evidence="3">beta-N-acetylhexosaminidase</fullName>
        <ecNumber evidence="3">3.2.1.52</ecNumber>
    </recommendedName>
</protein>
<comment type="similarity">
    <text evidence="2">Belongs to the glycosyl hydrolase 3 family.</text>
</comment>
<sequence>MFKKPLIFGIAGTSLTAQERELFLKNPIYGFILFKRNIVDREQLLKLVQDLRGLYDYNILIFVDQEGGRVARLKPPIIDIEYPPAGDFGRIYDQEGAENAYLKVFANYSSLMKSLKEYRIDSPCCPVADLRYPYTDNAIGDRSFGDSVVKVVGLCAKTIEAIEEQGGIAIIKHIPGHGRATCDSHYKLPRVTSSLAELNNTDFEVFRQLSKNAKAGWAMTAHIVFEALDTNLPVTLSPTAIKFIRNDIGFKGMLVSDDICMLALHGEIGAKYSIVKKPLTIFEKQDSTTTISDQDLEKLIEYGIIKDKFDQTGLKKYLVEEFPKLKAEFVTSIVEVARQTIVAGCDLVLHCSGDIQEMTAVCW</sequence>
<dbReference type="GO" id="GO:0005975">
    <property type="term" value="P:carbohydrate metabolic process"/>
    <property type="evidence" value="ECO:0007669"/>
    <property type="project" value="InterPro"/>
</dbReference>
<dbReference type="InterPro" id="IPR036962">
    <property type="entry name" value="Glyco_hydro_3_N_sf"/>
</dbReference>
<dbReference type="PANTHER" id="PTHR30480:SF13">
    <property type="entry name" value="BETA-HEXOSAMINIDASE"/>
    <property type="match status" value="1"/>
</dbReference>
<evidence type="ECO:0000256" key="5">
    <source>
        <dbReference type="ARBA" id="ARBA00023295"/>
    </source>
</evidence>
<accession>A0AAT9G8Y1</accession>
<comment type="catalytic activity">
    <reaction evidence="1">
        <text>Hydrolysis of terminal non-reducing N-acetyl-D-hexosamine residues in N-acetyl-beta-D-hexosaminides.</text>
        <dbReference type="EC" id="3.2.1.52"/>
    </reaction>
</comment>
<dbReference type="PANTHER" id="PTHR30480">
    <property type="entry name" value="BETA-HEXOSAMINIDASE-RELATED"/>
    <property type="match status" value="1"/>
</dbReference>
<gene>
    <name evidence="7" type="ORF">DMENIID0002_09250</name>
</gene>
<feature type="domain" description="Glycoside hydrolase family 3 N-terminal" evidence="6">
    <location>
        <begin position="16"/>
        <end position="265"/>
    </location>
</feature>
<organism evidence="7">
    <name type="scientific">Candidatus Tisiphia endosymbiont of Sergentomyia squamirostris</name>
    <dbReference type="NCBI Taxonomy" id="3113639"/>
    <lineage>
        <taxon>Bacteria</taxon>
        <taxon>Pseudomonadati</taxon>
        <taxon>Pseudomonadota</taxon>
        <taxon>Alphaproteobacteria</taxon>
        <taxon>Rickettsiales</taxon>
        <taxon>Rickettsiaceae</taxon>
        <taxon>Rickettsieae</taxon>
        <taxon>Candidatus Tisiphia</taxon>
    </lineage>
</organism>